<name>A0A6H2H798_9BURK</name>
<organism evidence="4 5">
    <name type="scientific">Polaromonas vacuolata</name>
    <dbReference type="NCBI Taxonomy" id="37448"/>
    <lineage>
        <taxon>Bacteria</taxon>
        <taxon>Pseudomonadati</taxon>
        <taxon>Pseudomonadota</taxon>
        <taxon>Betaproteobacteria</taxon>
        <taxon>Burkholderiales</taxon>
        <taxon>Comamonadaceae</taxon>
        <taxon>Polaromonas</taxon>
    </lineage>
</organism>
<keyword evidence="2 4" id="KW-0560">Oxidoreductase</keyword>
<dbReference type="PROSITE" id="PS00061">
    <property type="entry name" value="ADH_SHORT"/>
    <property type="match status" value="1"/>
</dbReference>
<dbReference type="InterPro" id="IPR020904">
    <property type="entry name" value="Sc_DH/Rdtase_CS"/>
</dbReference>
<dbReference type="PANTHER" id="PTHR43669">
    <property type="entry name" value="5-KETO-D-GLUCONATE 5-REDUCTASE"/>
    <property type="match status" value="1"/>
</dbReference>
<dbReference type="EMBL" id="CP051461">
    <property type="protein sequence ID" value="QJC55738.1"/>
    <property type="molecule type" value="Genomic_DNA"/>
</dbReference>
<dbReference type="InterPro" id="IPR002347">
    <property type="entry name" value="SDR_fam"/>
</dbReference>
<evidence type="ECO:0000313" key="4">
    <source>
        <dbReference type="EMBL" id="QJC55738.1"/>
    </source>
</evidence>
<reference evidence="4 5" key="1">
    <citation type="submission" date="2020-04" db="EMBL/GenBank/DDBJ databases">
        <title>Complete genome of a Psychrophilic, Marine, Gas Vacuolate Bacterium Polaromonas vacuolata KCTC 22033T.</title>
        <authorList>
            <person name="Hwang K."/>
            <person name="Kim K.M."/>
        </authorList>
    </citation>
    <scope>NUCLEOTIDE SEQUENCE [LARGE SCALE GENOMIC DNA]</scope>
    <source>
        <strain evidence="4 5">KCTC 22033</strain>
    </source>
</reference>
<dbReference type="CDD" id="cd05233">
    <property type="entry name" value="SDR_c"/>
    <property type="match status" value="1"/>
</dbReference>
<sequence length="255" mass="26787">MSIQNTSVNSQKVALITGAGTGIGRQVALTFLAAGYSVVLAGRRLEPLQSVVAESGSNRALAVSTDVSKPESVDALFAAIGAKFGRIDVLFNNAGVGSSPLFEDLTFEQWKNVVDINLTGSFLCAQGAFRMMKNQLPQGGRIINNGSISAHAPRPDSAPYTSTKHAITGLTKSISLDGRKYNIACGQVDIGNALTELSARMTKGVPQANGEIAIEPMMDASEVADAVLHMAALPLTTNIQFMTIMATKMPFVGRG</sequence>
<evidence type="ECO:0000256" key="1">
    <source>
        <dbReference type="ARBA" id="ARBA00006484"/>
    </source>
</evidence>
<dbReference type="EC" id="1.1.1.393" evidence="4"/>
<dbReference type="InterPro" id="IPR036291">
    <property type="entry name" value="NAD(P)-bd_dom_sf"/>
</dbReference>
<gene>
    <name evidence="4" type="ORF">HC248_01020</name>
</gene>
<dbReference type="Pfam" id="PF00106">
    <property type="entry name" value="adh_short"/>
    <property type="match status" value="1"/>
</dbReference>
<protein>
    <submittedName>
        <fullName evidence="4">3-beta-hydroxycholanate 3-dehydrogenase (NADP(+))</fullName>
        <ecNumber evidence="4">1.1.1.393</ecNumber>
    </submittedName>
</protein>
<keyword evidence="5" id="KW-1185">Reference proteome</keyword>
<dbReference type="FunFam" id="3.40.50.720:FF:000084">
    <property type="entry name" value="Short-chain dehydrogenase reductase"/>
    <property type="match status" value="1"/>
</dbReference>
<dbReference type="PANTHER" id="PTHR43669:SF12">
    <property type="entry name" value="BLR5618 PROTEIN"/>
    <property type="match status" value="1"/>
</dbReference>
<evidence type="ECO:0000313" key="5">
    <source>
        <dbReference type="Proteomes" id="UP000502041"/>
    </source>
</evidence>
<dbReference type="GO" id="GO:0016491">
    <property type="term" value="F:oxidoreductase activity"/>
    <property type="evidence" value="ECO:0007669"/>
    <property type="project" value="UniProtKB-KW"/>
</dbReference>
<dbReference type="AlphaFoldDB" id="A0A6H2H798"/>
<dbReference type="RefSeq" id="WP_168921558.1">
    <property type="nucleotide sequence ID" value="NZ_CP051461.1"/>
</dbReference>
<proteinExistence type="inferred from homology"/>
<comment type="similarity">
    <text evidence="1 3">Belongs to the short-chain dehydrogenases/reductases (SDR) family.</text>
</comment>
<evidence type="ECO:0000256" key="3">
    <source>
        <dbReference type="RuleBase" id="RU000363"/>
    </source>
</evidence>
<evidence type="ECO:0000256" key="2">
    <source>
        <dbReference type="ARBA" id="ARBA00023002"/>
    </source>
</evidence>
<dbReference type="PRINTS" id="PR00080">
    <property type="entry name" value="SDRFAMILY"/>
</dbReference>
<accession>A0A6H2H798</accession>
<dbReference type="SUPFAM" id="SSF51735">
    <property type="entry name" value="NAD(P)-binding Rossmann-fold domains"/>
    <property type="match status" value="1"/>
</dbReference>
<dbReference type="Gene3D" id="3.40.50.720">
    <property type="entry name" value="NAD(P)-binding Rossmann-like Domain"/>
    <property type="match status" value="1"/>
</dbReference>
<dbReference type="KEGG" id="pvac:HC248_01020"/>
<dbReference type="Proteomes" id="UP000502041">
    <property type="component" value="Chromosome"/>
</dbReference>
<dbReference type="PRINTS" id="PR00081">
    <property type="entry name" value="GDHRDH"/>
</dbReference>